<dbReference type="Gene3D" id="1.25.40.20">
    <property type="entry name" value="Ankyrin repeat-containing domain"/>
    <property type="match status" value="1"/>
</dbReference>
<evidence type="ECO:0000313" key="2">
    <source>
        <dbReference type="EMBL" id="CAK9089210.1"/>
    </source>
</evidence>
<gene>
    <name evidence="2" type="ORF">SCF082_LOCUS42100</name>
</gene>
<dbReference type="InterPro" id="IPR036869">
    <property type="entry name" value="J_dom_sf"/>
</dbReference>
<dbReference type="Gene3D" id="1.10.287.110">
    <property type="entry name" value="DnaJ domain"/>
    <property type="match status" value="1"/>
</dbReference>
<sequence length="292" mass="32962">MGASLLDMDYIAIHLPDLYKHDRDLVSMARSGELDPFRERMEMKSNPNSIVPEKLGFLCEARSRFYFIEEKTPLIAAVEEGHQDMFDLLLSYQHLLDVNAVCCEWSLSAAYKFYTALDVGRVCARARKTKKEKQMVERLLSRGGKSAEELPAPFERENPFLRWKEHFPDGNLDNIGTEFATGSTGSAAPTGPNYGPSAPPRSPREAGPRKGRSTAVDVPSGQGWQFPPEVSLDEEVLKAVSSLKHQLQSSEVSSSEEKQRLLRPLFLTWHPDKRPEQVELATQVFQWLQAIK</sequence>
<dbReference type="EMBL" id="CAXAMM010039818">
    <property type="protein sequence ID" value="CAK9089210.1"/>
    <property type="molecule type" value="Genomic_DNA"/>
</dbReference>
<accession>A0ABP0QMY0</accession>
<reference evidence="2 3" key="1">
    <citation type="submission" date="2024-02" db="EMBL/GenBank/DDBJ databases">
        <authorList>
            <person name="Chen Y."/>
            <person name="Shah S."/>
            <person name="Dougan E. K."/>
            <person name="Thang M."/>
            <person name="Chan C."/>
        </authorList>
    </citation>
    <scope>NUCLEOTIDE SEQUENCE [LARGE SCALE GENOMIC DNA]</scope>
</reference>
<evidence type="ECO:0000313" key="3">
    <source>
        <dbReference type="Proteomes" id="UP001642464"/>
    </source>
</evidence>
<comment type="caution">
    <text evidence="2">The sequence shown here is derived from an EMBL/GenBank/DDBJ whole genome shotgun (WGS) entry which is preliminary data.</text>
</comment>
<feature type="region of interest" description="Disordered" evidence="1">
    <location>
        <begin position="174"/>
        <end position="225"/>
    </location>
</feature>
<proteinExistence type="predicted"/>
<keyword evidence="3" id="KW-1185">Reference proteome</keyword>
<dbReference type="InterPro" id="IPR036770">
    <property type="entry name" value="Ankyrin_rpt-contain_sf"/>
</dbReference>
<name>A0ABP0QMY0_9DINO</name>
<protein>
    <submittedName>
        <fullName evidence="2">Aspartate-semialdehyde dehydrogenase</fullName>
    </submittedName>
</protein>
<evidence type="ECO:0000256" key="1">
    <source>
        <dbReference type="SAM" id="MobiDB-lite"/>
    </source>
</evidence>
<organism evidence="2 3">
    <name type="scientific">Durusdinium trenchii</name>
    <dbReference type="NCBI Taxonomy" id="1381693"/>
    <lineage>
        <taxon>Eukaryota</taxon>
        <taxon>Sar</taxon>
        <taxon>Alveolata</taxon>
        <taxon>Dinophyceae</taxon>
        <taxon>Suessiales</taxon>
        <taxon>Symbiodiniaceae</taxon>
        <taxon>Durusdinium</taxon>
    </lineage>
</organism>
<dbReference type="Proteomes" id="UP001642464">
    <property type="component" value="Unassembled WGS sequence"/>
</dbReference>